<dbReference type="CDD" id="cd16441">
    <property type="entry name" value="beta_Kdo_transferase_KpsS"/>
    <property type="match status" value="1"/>
</dbReference>
<feature type="region of interest" description="Disordered" evidence="1">
    <location>
        <begin position="400"/>
        <end position="423"/>
    </location>
</feature>
<protein>
    <submittedName>
        <fullName evidence="2">Capsular biosynthesis protein</fullName>
    </submittedName>
</protein>
<dbReference type="InterPro" id="IPR007833">
    <property type="entry name" value="Capsule_polysaccharide_synth"/>
</dbReference>
<dbReference type="GO" id="GO:0000271">
    <property type="term" value="P:polysaccharide biosynthetic process"/>
    <property type="evidence" value="ECO:0007669"/>
    <property type="project" value="InterPro"/>
</dbReference>
<dbReference type="GO" id="GO:0015774">
    <property type="term" value="P:polysaccharide transport"/>
    <property type="evidence" value="ECO:0007669"/>
    <property type="project" value="InterPro"/>
</dbReference>
<reference evidence="2 3" key="1">
    <citation type="submission" date="2018-05" db="EMBL/GenBank/DDBJ databases">
        <title>Leucothrix arctica sp. nov., isolated from Arctic seawater.</title>
        <authorList>
            <person name="Choi A."/>
            <person name="Baek K."/>
        </authorList>
    </citation>
    <scope>NUCLEOTIDE SEQUENCE [LARGE SCALE GENOMIC DNA]</scope>
    <source>
        <strain evidence="2 3">IMCC9719</strain>
    </source>
</reference>
<keyword evidence="3" id="KW-1185">Reference proteome</keyword>
<organism evidence="2 3">
    <name type="scientific">Leucothrix arctica</name>
    <dbReference type="NCBI Taxonomy" id="1481894"/>
    <lineage>
        <taxon>Bacteria</taxon>
        <taxon>Pseudomonadati</taxon>
        <taxon>Pseudomonadota</taxon>
        <taxon>Gammaproteobacteria</taxon>
        <taxon>Thiotrichales</taxon>
        <taxon>Thiotrichaceae</taxon>
        <taxon>Leucothrix</taxon>
    </lineage>
</organism>
<dbReference type="EMBL" id="QGKL01000037">
    <property type="protein sequence ID" value="PWQ95005.1"/>
    <property type="molecule type" value="Genomic_DNA"/>
</dbReference>
<evidence type="ECO:0000313" key="2">
    <source>
        <dbReference type="EMBL" id="PWQ95005.1"/>
    </source>
</evidence>
<dbReference type="OrthoDB" id="9794206at2"/>
<accession>A0A317C8K7</accession>
<proteinExistence type="predicted"/>
<comment type="caution">
    <text evidence="2">The sequence shown here is derived from an EMBL/GenBank/DDBJ whole genome shotgun (WGS) entry which is preliminary data.</text>
</comment>
<evidence type="ECO:0000313" key="3">
    <source>
        <dbReference type="Proteomes" id="UP000245506"/>
    </source>
</evidence>
<gene>
    <name evidence="2" type="ORF">DKT75_13810</name>
</gene>
<dbReference type="RefSeq" id="WP_109824027.1">
    <property type="nucleotide sequence ID" value="NZ_QGKL01000037.1"/>
</dbReference>
<name>A0A317C8K7_9GAMM</name>
<dbReference type="Proteomes" id="UP000245506">
    <property type="component" value="Unassembled WGS sequence"/>
</dbReference>
<dbReference type="Pfam" id="PF05159">
    <property type="entry name" value="Capsule_synth"/>
    <property type="match status" value="1"/>
</dbReference>
<evidence type="ECO:0000256" key="1">
    <source>
        <dbReference type="SAM" id="MobiDB-lite"/>
    </source>
</evidence>
<dbReference type="AlphaFoldDB" id="A0A317C8K7"/>
<feature type="compositionally biased region" description="Low complexity" evidence="1">
    <location>
        <begin position="411"/>
        <end position="423"/>
    </location>
</feature>
<sequence>MNKRCFLFLQGVATPFFDRLASSIRASGLDTCRVVFCGGDAQYHSSGESICYRGSIEDLPSFYEDLFKRLGVTDLVLFGDTRPVHIPAIELAANLENVETHVYEEGYLRPDWITLDSGGANANSALLPTSPIYYRNSAQEVPRGVQSKKTGYSQSVRLLQDVYYNSGRVFDERNYPHYSRHRLHSPIQEYLGWVRRAPIKPLLSQYAKFVTKRLLKRNIPFYVYPLQLDSDSQIRVHSPYSKGLSKATDDIIKSFANHAPKKSVLIIKNHPLDTGINKHKQYVKKVSKDYDVSNRVLFFDGGHLPTMLHNTAGTVLINSTVGMSSLFHKSPTIALGTAIYDIPGLTFQGRLDCFWRSNKIPNKKLFKDFRDVVIDHTQINGSFYSKRGIEMAIAGSLKRFGIPPEPETEQEPPSFSEQPIEAT</sequence>